<comment type="caution">
    <text evidence="1">The sequence shown here is derived from an EMBL/GenBank/DDBJ whole genome shotgun (WGS) entry which is preliminary data.</text>
</comment>
<dbReference type="EMBL" id="AHMT02000052">
    <property type="protein sequence ID" value="EQA61034.1"/>
    <property type="molecule type" value="Genomic_DNA"/>
</dbReference>
<name>V6I5T6_9LEPT</name>
<protein>
    <submittedName>
        <fullName evidence="1">Uncharacterized protein</fullName>
    </submittedName>
</protein>
<accession>V6I5T6</accession>
<gene>
    <name evidence="1" type="ORF">LEP1GSC062_1314</name>
</gene>
<reference evidence="1" key="1">
    <citation type="submission" date="2013-05" db="EMBL/GenBank/DDBJ databases">
        <authorList>
            <person name="Harkins D.M."/>
            <person name="Durkin A.S."/>
            <person name="Brinkac L.M."/>
            <person name="Haft D.H."/>
            <person name="Selengut J.D."/>
            <person name="Sanka R."/>
            <person name="DePew J."/>
            <person name="Purushe J."/>
            <person name="Hartskeerl R.A."/>
            <person name="Ahmed A."/>
            <person name="van der Linden H."/>
            <person name="Goris M.G.A."/>
            <person name="Vinetz J.M."/>
            <person name="Sutton G.G."/>
            <person name="Nierman W.C."/>
            <person name="Fouts D.E."/>
        </authorList>
    </citation>
    <scope>NUCLEOTIDE SEQUENCE [LARGE SCALE GENOMIC DNA]</scope>
    <source>
        <strain evidence="1">L 60</strain>
    </source>
</reference>
<dbReference type="Proteomes" id="UP000018747">
    <property type="component" value="Unassembled WGS sequence"/>
</dbReference>
<proteinExistence type="predicted"/>
<evidence type="ECO:0000313" key="2">
    <source>
        <dbReference type="Proteomes" id="UP000018747"/>
    </source>
</evidence>
<keyword evidence="2" id="KW-1185">Reference proteome</keyword>
<dbReference type="AlphaFoldDB" id="V6I5T6"/>
<sequence>MNRPQVCILPISKQTSVESLLERTTYVLNLQTEAKAMKRESGRKIRNEKKSK</sequence>
<organism evidence="1 2">
    <name type="scientific">Leptospira alexanderi serovar Manhao 3 str. L 60</name>
    <dbReference type="NCBI Taxonomy" id="1049759"/>
    <lineage>
        <taxon>Bacteria</taxon>
        <taxon>Pseudomonadati</taxon>
        <taxon>Spirochaetota</taxon>
        <taxon>Spirochaetia</taxon>
        <taxon>Leptospirales</taxon>
        <taxon>Leptospiraceae</taxon>
        <taxon>Leptospira</taxon>
    </lineage>
</organism>
<evidence type="ECO:0000313" key="1">
    <source>
        <dbReference type="EMBL" id="EQA61034.1"/>
    </source>
</evidence>